<sequence>MTDDELLEKVKRGLSVSGSFNDTTLRIKVLAVKQYMLNAGITQEIMESELGVATLTIGVTDLWNLTSGEIKFSPAFSECLMPQLMVVSLPDVSS</sequence>
<keyword evidence="2" id="KW-1185">Reference proteome</keyword>
<dbReference type="EMBL" id="RXHU01000082">
    <property type="protein sequence ID" value="RTE05494.1"/>
    <property type="molecule type" value="Genomic_DNA"/>
</dbReference>
<proteinExistence type="predicted"/>
<name>A0A430J7H2_9BACL</name>
<reference evidence="1 2" key="1">
    <citation type="submission" date="2018-12" db="EMBL/GenBank/DDBJ databases">
        <title>Bacillus ochoae sp. nov., Paenibacillus whitsoniae sp. nov., Paenibacillus spiritus sp. nov. Isolated from the Mars Exploration Rover during spacecraft assembly.</title>
        <authorList>
            <person name="Seuylemezian A."/>
            <person name="Vaishampayan P."/>
        </authorList>
    </citation>
    <scope>NUCLEOTIDE SEQUENCE [LARGE SCALE GENOMIC DNA]</scope>
    <source>
        <strain evidence="1 2">MER 54</strain>
    </source>
</reference>
<comment type="caution">
    <text evidence="1">The sequence shown here is derived from an EMBL/GenBank/DDBJ whole genome shotgun (WGS) entry which is preliminary data.</text>
</comment>
<dbReference type="Proteomes" id="UP000276128">
    <property type="component" value="Unassembled WGS sequence"/>
</dbReference>
<protein>
    <submittedName>
        <fullName evidence="1">Phage gp6-like head-tail connector protein</fullName>
    </submittedName>
</protein>
<accession>A0A430J7H2</accession>
<dbReference type="AlphaFoldDB" id="A0A430J7H2"/>
<dbReference type="OrthoDB" id="1927343at2"/>
<gene>
    <name evidence="1" type="ORF">EJQ19_25055</name>
</gene>
<evidence type="ECO:0000313" key="2">
    <source>
        <dbReference type="Proteomes" id="UP000276128"/>
    </source>
</evidence>
<organism evidence="1 2">
    <name type="scientific">Paenibacillus whitsoniae</name>
    <dbReference type="NCBI Taxonomy" id="2496558"/>
    <lineage>
        <taxon>Bacteria</taxon>
        <taxon>Bacillati</taxon>
        <taxon>Bacillota</taxon>
        <taxon>Bacilli</taxon>
        <taxon>Bacillales</taxon>
        <taxon>Paenibacillaceae</taxon>
        <taxon>Paenibacillus</taxon>
    </lineage>
</organism>
<evidence type="ECO:0000313" key="1">
    <source>
        <dbReference type="EMBL" id="RTE05494.1"/>
    </source>
</evidence>